<dbReference type="EMBL" id="JARVKM010000001">
    <property type="protein sequence ID" value="KAK9783807.1"/>
    <property type="molecule type" value="Genomic_DNA"/>
</dbReference>
<evidence type="ECO:0000256" key="3">
    <source>
        <dbReference type="ARBA" id="ARBA00023043"/>
    </source>
</evidence>
<dbReference type="InterPro" id="IPR002110">
    <property type="entry name" value="Ankyrin_rpt"/>
</dbReference>
<dbReference type="Pfam" id="PF00023">
    <property type="entry name" value="Ank"/>
    <property type="match status" value="1"/>
</dbReference>
<evidence type="ECO:0000256" key="4">
    <source>
        <dbReference type="PROSITE-ProRule" id="PRU00023"/>
    </source>
</evidence>
<dbReference type="PROSITE" id="PS50297">
    <property type="entry name" value="ANK_REP_REGION"/>
    <property type="match status" value="3"/>
</dbReference>
<dbReference type="EC" id="2.3.1.225" evidence="1"/>
<dbReference type="InterPro" id="IPR036770">
    <property type="entry name" value="Ankyrin_rpt-contain_sf"/>
</dbReference>
<comment type="caution">
    <text evidence="6">The sequence shown here is derived from an EMBL/GenBank/DDBJ whole genome shotgun (WGS) entry which is preliminary data.</text>
</comment>
<evidence type="ECO:0000313" key="7">
    <source>
        <dbReference type="Proteomes" id="UP001465668"/>
    </source>
</evidence>
<evidence type="ECO:0000256" key="5">
    <source>
        <dbReference type="SAM" id="SignalP"/>
    </source>
</evidence>
<keyword evidence="7" id="KW-1185">Reference proteome</keyword>
<dbReference type="PANTHER" id="PTHR24161">
    <property type="entry name" value="ANK_REP_REGION DOMAIN-CONTAINING PROTEIN-RELATED"/>
    <property type="match status" value="1"/>
</dbReference>
<keyword evidence="2" id="KW-0677">Repeat</keyword>
<evidence type="ECO:0000313" key="6">
    <source>
        <dbReference type="EMBL" id="KAK9783807.1"/>
    </source>
</evidence>
<accession>A0ABR2Y9A7</accession>
<feature type="signal peptide" evidence="5">
    <location>
        <begin position="1"/>
        <end position="18"/>
    </location>
</feature>
<keyword evidence="3 4" id="KW-0040">ANK repeat</keyword>
<protein>
    <recommendedName>
        <fullName evidence="1">protein S-acyltransferase</fullName>
        <ecNumber evidence="1">2.3.1.225</ecNumber>
    </recommendedName>
</protein>
<dbReference type="Proteomes" id="UP001465668">
    <property type="component" value="Unassembled WGS sequence"/>
</dbReference>
<feature type="repeat" description="ANK" evidence="4">
    <location>
        <begin position="337"/>
        <end position="369"/>
    </location>
</feature>
<dbReference type="PANTHER" id="PTHR24161:SF85">
    <property type="entry name" value="PALMITOYLTRANSFERASE HIP14"/>
    <property type="match status" value="1"/>
</dbReference>
<keyword evidence="5" id="KW-0732">Signal</keyword>
<dbReference type="SMART" id="SM00248">
    <property type="entry name" value="ANK"/>
    <property type="match status" value="4"/>
</dbReference>
<sequence length="548" mass="61220">MIKFTVTIILAIATLAGALTNHTIIATFNHLSRQDDFDNPTRIIGNFGWLNFTGLYLARIPDGSTGVTPFSPPNVALYQQDRPSAPAIVLSRHHAIESFDLDYFYFGCTFGPAKIIKVGVSRCLVTARGFRNGSIVAAKTFEFRPKLTLRTDCILANLPAELLLLISYACPRQRDLAAWAGTNRYFHSIINPLLYEIEISTQKWRTVFWAAERGEVGTLRHWISILNPDGSIRAPLDVYTRRPFAIDNALRNMAAYTTLPWYDLYVLGPLDQKTREKHVCCHAPLHIAAKRGHVKFVEFLLNHGADINAHSLQFIPSGLSIYRDARDRHSFFDENCVTLNALHVAIISGSVDVAKLLLRRGIDLKVTPLRVGRDSHITALHLAAAYPYPIENLSVLRMIGERPDADLDAPDVDGQTPLMYAAENHYMDFSAIEVLKDLGADLDRVVRTGDGIEASLLVALIRRIRWNAAAKLIDVGASLHVPEGQRSLLDECKRARMSVIHPEVLDSKAYAELVARVERQFGPPPESNGVDRSKPSNILKRVVKLVRR</sequence>
<feature type="repeat" description="ANK" evidence="4">
    <location>
        <begin position="284"/>
        <end position="312"/>
    </location>
</feature>
<proteinExistence type="predicted"/>
<reference evidence="6 7" key="1">
    <citation type="submission" date="2024-02" db="EMBL/GenBank/DDBJ databases">
        <title>First draft genome assembly of two strains of Seiridium cardinale.</title>
        <authorList>
            <person name="Emiliani G."/>
            <person name="Scali E."/>
        </authorList>
    </citation>
    <scope>NUCLEOTIDE SEQUENCE [LARGE SCALE GENOMIC DNA]</scope>
    <source>
        <strain evidence="6 7">BM-138-000479</strain>
    </source>
</reference>
<dbReference type="Gene3D" id="1.25.40.20">
    <property type="entry name" value="Ankyrin repeat-containing domain"/>
    <property type="match status" value="1"/>
</dbReference>
<dbReference type="Pfam" id="PF12796">
    <property type="entry name" value="Ank_2"/>
    <property type="match status" value="1"/>
</dbReference>
<name>A0ABR2Y9A7_9PEZI</name>
<feature type="chain" id="PRO_5046577103" description="protein S-acyltransferase" evidence="5">
    <location>
        <begin position="19"/>
        <end position="548"/>
    </location>
</feature>
<evidence type="ECO:0000256" key="2">
    <source>
        <dbReference type="ARBA" id="ARBA00022737"/>
    </source>
</evidence>
<dbReference type="PROSITE" id="PS50088">
    <property type="entry name" value="ANK_REPEAT"/>
    <property type="match status" value="3"/>
</dbReference>
<organism evidence="6 7">
    <name type="scientific">Seiridium cardinale</name>
    <dbReference type="NCBI Taxonomy" id="138064"/>
    <lineage>
        <taxon>Eukaryota</taxon>
        <taxon>Fungi</taxon>
        <taxon>Dikarya</taxon>
        <taxon>Ascomycota</taxon>
        <taxon>Pezizomycotina</taxon>
        <taxon>Sordariomycetes</taxon>
        <taxon>Xylariomycetidae</taxon>
        <taxon>Amphisphaeriales</taxon>
        <taxon>Sporocadaceae</taxon>
        <taxon>Seiridium</taxon>
    </lineage>
</organism>
<feature type="repeat" description="ANK" evidence="4">
    <location>
        <begin position="413"/>
        <end position="447"/>
    </location>
</feature>
<gene>
    <name evidence="6" type="ORF">SCAR479_00366</name>
</gene>
<dbReference type="SUPFAM" id="SSF48403">
    <property type="entry name" value="Ankyrin repeat"/>
    <property type="match status" value="1"/>
</dbReference>
<evidence type="ECO:0000256" key="1">
    <source>
        <dbReference type="ARBA" id="ARBA00012210"/>
    </source>
</evidence>